<dbReference type="HOGENOM" id="CLU_1364955_0_0_14"/>
<reference evidence="1 2" key="1">
    <citation type="journal article" date="2012" name="J. Bacteriol.">
        <title>Complete genome sequence of Mycoplasma haemocanis strain Illinois.</title>
        <authorList>
            <person name="do Nascimento N.C."/>
            <person name="Guimaraes A.M."/>
            <person name="Santos A.P."/>
            <person name="Sanmiguel P.J."/>
            <person name="Messick J.B."/>
        </authorList>
    </citation>
    <scope>NUCLEOTIDE SEQUENCE [LARGE SCALE GENOMIC DNA]</scope>
    <source>
        <strain evidence="1 2">Illinois</strain>
    </source>
</reference>
<accession>H6N7W0</accession>
<gene>
    <name evidence="1" type="ordered locus">MHC_04380</name>
</gene>
<keyword evidence="2" id="KW-1185">Reference proteome</keyword>
<name>H6N7W0_MYCHN</name>
<dbReference type="Proteomes" id="UP000009135">
    <property type="component" value="Chromosome"/>
</dbReference>
<dbReference type="KEGG" id="mhe:MHC_04380"/>
<evidence type="ECO:0000313" key="1">
    <source>
        <dbReference type="EMBL" id="AEW45732.1"/>
    </source>
</evidence>
<protein>
    <submittedName>
        <fullName evidence="1">Uncharacterized protein</fullName>
    </submittedName>
</protein>
<evidence type="ECO:0000313" key="2">
    <source>
        <dbReference type="Proteomes" id="UP000009135"/>
    </source>
</evidence>
<proteinExistence type="predicted"/>
<sequence length="200" mass="23162">MSFNIVKSISASALFTVVSGITVKAIKSILTHPTNQAKLESLNYKTLFSAKRDQFIRWREVFIDNKGELIKLITNIKESSTDNEGAYSLKHWCNIHLKKKYDPDMCDSLKKYCTLNIKAALLESPNTQNIDGIPLDEEQKERIFNKYESGAIKRGILSKKQRFDDLVDWCKDNFILPYIPSNYKLFYQVKEFCLTPESKF</sequence>
<dbReference type="OrthoDB" id="9822301at2"/>
<organism evidence="1 2">
    <name type="scientific">Mycoplasma haemocanis (strain Illinois)</name>
    <dbReference type="NCBI Taxonomy" id="1111676"/>
    <lineage>
        <taxon>Bacteria</taxon>
        <taxon>Bacillati</taxon>
        <taxon>Mycoplasmatota</taxon>
        <taxon>Mollicutes</taxon>
        <taxon>Mycoplasmataceae</taxon>
        <taxon>Mycoplasma</taxon>
    </lineage>
</organism>
<dbReference type="EMBL" id="CP003199">
    <property type="protein sequence ID" value="AEW45732.1"/>
    <property type="molecule type" value="Genomic_DNA"/>
</dbReference>
<dbReference type="AlphaFoldDB" id="H6N7W0"/>
<dbReference type="STRING" id="1111676.MHC_04380"/>